<feature type="region of interest" description="Disordered" evidence="1">
    <location>
        <begin position="1"/>
        <end position="37"/>
    </location>
</feature>
<feature type="compositionally biased region" description="Low complexity" evidence="1">
    <location>
        <begin position="1"/>
        <end position="18"/>
    </location>
</feature>
<dbReference type="AlphaFoldDB" id="A0A8X7NKC6"/>
<dbReference type="Proteomes" id="UP000590412">
    <property type="component" value="Unassembled WGS sequence"/>
</dbReference>
<evidence type="ECO:0000313" key="3">
    <source>
        <dbReference type="Proteomes" id="UP000590412"/>
    </source>
</evidence>
<evidence type="ECO:0000256" key="1">
    <source>
        <dbReference type="SAM" id="MobiDB-lite"/>
    </source>
</evidence>
<gene>
    <name evidence="2" type="ORF">FOB60_004097</name>
</gene>
<feature type="compositionally biased region" description="Low complexity" evidence="1">
    <location>
        <begin position="375"/>
        <end position="390"/>
    </location>
</feature>
<organism evidence="2 3">
    <name type="scientific">Candida parapsilosis</name>
    <name type="common">Yeast</name>
    <dbReference type="NCBI Taxonomy" id="5480"/>
    <lineage>
        <taxon>Eukaryota</taxon>
        <taxon>Fungi</taxon>
        <taxon>Dikarya</taxon>
        <taxon>Ascomycota</taxon>
        <taxon>Saccharomycotina</taxon>
        <taxon>Pichiomycetes</taxon>
        <taxon>Debaryomycetaceae</taxon>
        <taxon>Candida/Lodderomyces clade</taxon>
        <taxon>Candida</taxon>
    </lineage>
</organism>
<feature type="compositionally biased region" description="Basic and acidic residues" evidence="1">
    <location>
        <begin position="316"/>
        <end position="325"/>
    </location>
</feature>
<accession>A0A8X7NKC6</accession>
<feature type="region of interest" description="Disordered" evidence="1">
    <location>
        <begin position="201"/>
        <end position="231"/>
    </location>
</feature>
<feature type="compositionally biased region" description="Polar residues" evidence="1">
    <location>
        <begin position="201"/>
        <end position="226"/>
    </location>
</feature>
<sequence>MQLVQQAQSHPQPPSHSALVQTQQHEPRGYQKQPKHSPILTIKNLFDIQSESSSASASSSLQSDHSLQSTATPFNRSNTSSISTYDNNHHNHHQHRHHHHHHNHHSHNHQHKRARNSDCGLTVANHTHEDGFSVYENSPVDEDKVVLEVYEQNRKPCTTAIQSHSSPLSVMNFNFEFDNWSLDELPPMDDGKFNERIKLESANNSQPGVLSSSLPSQGDIEPNQNGGDEAMDQSMELNSMIESMKELTLLDRFKGMIRKNSTNMLKRLNSSSFDLLLFKNGENGFMDATTRIVVPSSSLSLSNSPSPSKIKFEEYVKSESDEPKDQQNQQNQHDQQDQANSMMPSVSTSTPTPITPNNYYSTFKSTRHHKRNKGKLSTTTCTTPSSSSSSPKRKKSFLHLRSASLPFNFFDFKSNRHQHHHSHYNHHHLSKGDHKTSDYCCSQLHLDPPKSILKCKVNQNYNQESIESIKQDSIQFDEFWRKFELMEQAKNNYSNDELLNTMRLEQVRNYYYGN</sequence>
<feature type="region of interest" description="Disordered" evidence="1">
    <location>
        <begin position="56"/>
        <end position="115"/>
    </location>
</feature>
<feature type="compositionally biased region" description="Low complexity" evidence="1">
    <location>
        <begin position="326"/>
        <end position="362"/>
    </location>
</feature>
<evidence type="ECO:0000313" key="2">
    <source>
        <dbReference type="EMBL" id="KAF6048713.1"/>
    </source>
</evidence>
<dbReference type="EMBL" id="JABWAB010000006">
    <property type="protein sequence ID" value="KAF6048713.1"/>
    <property type="molecule type" value="Genomic_DNA"/>
</dbReference>
<protein>
    <submittedName>
        <fullName evidence="2">Uncharacterized protein</fullName>
    </submittedName>
</protein>
<feature type="compositionally biased region" description="Low complexity" evidence="1">
    <location>
        <begin position="56"/>
        <end position="69"/>
    </location>
</feature>
<name>A0A8X7NKC6_CANPA</name>
<feature type="compositionally biased region" description="Basic residues" evidence="1">
    <location>
        <begin position="90"/>
        <end position="114"/>
    </location>
</feature>
<feature type="compositionally biased region" description="Basic residues" evidence="1">
    <location>
        <begin position="365"/>
        <end position="374"/>
    </location>
</feature>
<reference evidence="2" key="1">
    <citation type="submission" date="2020-03" db="EMBL/GenBank/DDBJ databases">
        <title>FDA dAtabase for Regulatory Grade micrObial Sequences (FDA-ARGOS): Supporting development and validation of Infectious Disease Dx tests.</title>
        <authorList>
            <person name="Campos J."/>
            <person name="Goldberg B."/>
            <person name="Tallon L."/>
            <person name="Sadzewicz L."/>
            <person name="Vavikolanu K."/>
            <person name="Mehta A."/>
            <person name="Aluvathingal J."/>
            <person name="Nadendla S."/>
            <person name="Nandy P."/>
            <person name="Geyer C."/>
            <person name="Yan Y."/>
            <person name="Sichtig H."/>
        </authorList>
    </citation>
    <scope>NUCLEOTIDE SEQUENCE [LARGE SCALE GENOMIC DNA]</scope>
    <source>
        <strain evidence="2">FDAARGOS_652</strain>
    </source>
</reference>
<comment type="caution">
    <text evidence="2">The sequence shown here is derived from an EMBL/GenBank/DDBJ whole genome shotgun (WGS) entry which is preliminary data.</text>
</comment>
<feature type="region of interest" description="Disordered" evidence="1">
    <location>
        <begin position="316"/>
        <end position="395"/>
    </location>
</feature>
<dbReference type="OrthoDB" id="4024850at2759"/>
<proteinExistence type="predicted"/>
<feature type="compositionally biased region" description="Polar residues" evidence="1">
    <location>
        <begin position="70"/>
        <end position="86"/>
    </location>
</feature>